<dbReference type="EMBL" id="CP041242">
    <property type="protein sequence ID" value="QDH70848.1"/>
    <property type="molecule type" value="Genomic_DNA"/>
</dbReference>
<dbReference type="OrthoDB" id="6025304at2"/>
<dbReference type="Pfam" id="PF05354">
    <property type="entry name" value="Phage_attach"/>
    <property type="match status" value="1"/>
</dbReference>
<organism evidence="1 2">
    <name type="scientific">Marilutibacter alkalisoli</name>
    <dbReference type="NCBI Taxonomy" id="2591633"/>
    <lineage>
        <taxon>Bacteria</taxon>
        <taxon>Pseudomonadati</taxon>
        <taxon>Pseudomonadota</taxon>
        <taxon>Gammaproteobacteria</taxon>
        <taxon>Lysobacterales</taxon>
        <taxon>Lysobacteraceae</taxon>
        <taxon>Marilutibacter</taxon>
    </lineage>
</organism>
<keyword evidence="2" id="KW-1185">Reference proteome</keyword>
<dbReference type="Proteomes" id="UP000317199">
    <property type="component" value="Chromosome"/>
</dbReference>
<evidence type="ECO:0000313" key="1">
    <source>
        <dbReference type="EMBL" id="QDH70848.1"/>
    </source>
</evidence>
<dbReference type="InterPro" id="IPR008018">
    <property type="entry name" value="Phage_tail_attach_FII"/>
</dbReference>
<dbReference type="KEGG" id="lyj:FKV23_12715"/>
<name>A0A514BTV9_9GAMM</name>
<proteinExistence type="predicted"/>
<reference evidence="1 2" key="1">
    <citation type="submission" date="2019-06" db="EMBL/GenBank/DDBJ databases">
        <title>Lysobacter alkalisoli sp. nov. isolated from saline-alkali soil.</title>
        <authorList>
            <person name="Sun J.-Q."/>
            <person name="Xu L."/>
        </authorList>
    </citation>
    <scope>NUCLEOTIDE SEQUENCE [LARGE SCALE GENOMIC DNA]</scope>
    <source>
        <strain evidence="1 2">SJ-36</strain>
    </source>
</reference>
<sequence>MSFDDDFAADALVDIYDTFGVDGTVQRGAAAPEPVRIIVDRDQERLGEYGQVIGRIDKVRCMIGQWTLQQGDVVAWTDRLGTHSKTVETQADDDGLESVGVLHG</sequence>
<dbReference type="RefSeq" id="WP_141624180.1">
    <property type="nucleotide sequence ID" value="NZ_CP041242.1"/>
</dbReference>
<accession>A0A514BTV9</accession>
<dbReference type="AlphaFoldDB" id="A0A514BTV9"/>
<protein>
    <submittedName>
        <fullName evidence="1">Uncharacterized protein</fullName>
    </submittedName>
</protein>
<evidence type="ECO:0000313" key="2">
    <source>
        <dbReference type="Proteomes" id="UP000317199"/>
    </source>
</evidence>
<gene>
    <name evidence="1" type="ORF">FKV23_12715</name>
</gene>